<evidence type="ECO:0000256" key="1">
    <source>
        <dbReference type="ARBA" id="ARBA00008889"/>
    </source>
</evidence>
<comment type="subunit">
    <text evidence="5">Part of the ribosomal stalk of the 50S ribosomal subunit. The N-terminus interacts with L11 and the large rRNA to form the base of the stalk. The C-terminus forms an elongated spine to which L12 dimers bind in a sequential fashion forming a multimeric L10(L12)X complex.</text>
</comment>
<dbReference type="Gene3D" id="3.30.70.1730">
    <property type="match status" value="1"/>
</dbReference>
<dbReference type="GO" id="GO:0006412">
    <property type="term" value="P:translation"/>
    <property type="evidence" value="ECO:0007669"/>
    <property type="project" value="UniProtKB-UniRule"/>
</dbReference>
<gene>
    <name evidence="5" type="primary">rplJ</name>
    <name evidence="6" type="ORF">SAMN02745176_03401</name>
</gene>
<evidence type="ECO:0000256" key="2">
    <source>
        <dbReference type="ARBA" id="ARBA00022980"/>
    </source>
</evidence>
<dbReference type="HAMAP" id="MF_00362">
    <property type="entry name" value="Ribosomal_uL10"/>
    <property type="match status" value="1"/>
</dbReference>
<dbReference type="RefSeq" id="WP_073027912.1">
    <property type="nucleotide sequence ID" value="NZ_FQZS01000039.1"/>
</dbReference>
<sequence>MSRNLEVKQQVVKEVKEKLEKASAVLLVDYKGINVADVTELRKRFREAGVDYKVYKNTLFKRAASELGIEELDEFLEGTVGYVFGYDDVVAPAKAINQFLKDNPKAPLTVKAGYVEKKLMDAKAIKALGDLPSKDVLIAMLLGALQGSVRNLAYMLNSIKEKKEAEA</sequence>
<dbReference type="Gene3D" id="6.10.250.290">
    <property type="match status" value="1"/>
</dbReference>
<keyword evidence="7" id="KW-1185">Reference proteome</keyword>
<evidence type="ECO:0000313" key="7">
    <source>
        <dbReference type="Proteomes" id="UP000184442"/>
    </source>
</evidence>
<organism evidence="6 7">
    <name type="scientific">Lutispora thermophila DSM 19022</name>
    <dbReference type="NCBI Taxonomy" id="1122184"/>
    <lineage>
        <taxon>Bacteria</taxon>
        <taxon>Bacillati</taxon>
        <taxon>Bacillota</taxon>
        <taxon>Clostridia</taxon>
        <taxon>Lutisporales</taxon>
        <taxon>Lutisporaceae</taxon>
        <taxon>Lutispora</taxon>
    </lineage>
</organism>
<reference evidence="6 7" key="1">
    <citation type="submission" date="2016-11" db="EMBL/GenBank/DDBJ databases">
        <authorList>
            <person name="Jaros S."/>
            <person name="Januszkiewicz K."/>
            <person name="Wedrychowicz H."/>
        </authorList>
    </citation>
    <scope>NUCLEOTIDE SEQUENCE [LARGE SCALE GENOMIC DNA]</scope>
    <source>
        <strain evidence="6 7">DSM 19022</strain>
    </source>
</reference>
<dbReference type="InterPro" id="IPR002363">
    <property type="entry name" value="Ribosomal_uL10_CS_bac"/>
</dbReference>
<accession>A0A1M6IUI5</accession>
<dbReference type="InterPro" id="IPR022973">
    <property type="entry name" value="Ribosomal_uL10_bac"/>
</dbReference>
<dbReference type="STRING" id="1122184.SAMN02745176_03401"/>
<evidence type="ECO:0000256" key="4">
    <source>
        <dbReference type="ARBA" id="ARBA00035202"/>
    </source>
</evidence>
<dbReference type="InterPro" id="IPR047865">
    <property type="entry name" value="Ribosomal_uL10_bac_type"/>
</dbReference>
<keyword evidence="5" id="KW-0694">RNA-binding</keyword>
<proteinExistence type="inferred from homology"/>
<dbReference type="GO" id="GO:0003735">
    <property type="term" value="F:structural constituent of ribosome"/>
    <property type="evidence" value="ECO:0007669"/>
    <property type="project" value="InterPro"/>
</dbReference>
<dbReference type="SUPFAM" id="SSF160369">
    <property type="entry name" value="Ribosomal protein L10-like"/>
    <property type="match status" value="1"/>
</dbReference>
<dbReference type="EMBL" id="FQZS01000039">
    <property type="protein sequence ID" value="SHJ38095.1"/>
    <property type="molecule type" value="Genomic_DNA"/>
</dbReference>
<name>A0A1M6IUI5_9FIRM</name>
<dbReference type="InterPro" id="IPR043141">
    <property type="entry name" value="Ribosomal_uL10-like_sf"/>
</dbReference>
<dbReference type="InterPro" id="IPR001790">
    <property type="entry name" value="Ribosomal_uL10"/>
</dbReference>
<evidence type="ECO:0000313" key="6">
    <source>
        <dbReference type="EMBL" id="SHJ38095.1"/>
    </source>
</evidence>
<dbReference type="AlphaFoldDB" id="A0A1M6IUI5"/>
<dbReference type="OrthoDB" id="9808307at2"/>
<dbReference type="PROSITE" id="PS01109">
    <property type="entry name" value="RIBOSOMAL_L10"/>
    <property type="match status" value="1"/>
</dbReference>
<evidence type="ECO:0000256" key="3">
    <source>
        <dbReference type="ARBA" id="ARBA00023274"/>
    </source>
</evidence>
<dbReference type="CDD" id="cd05797">
    <property type="entry name" value="Ribosomal_L10"/>
    <property type="match status" value="1"/>
</dbReference>
<evidence type="ECO:0000256" key="5">
    <source>
        <dbReference type="HAMAP-Rule" id="MF_00362"/>
    </source>
</evidence>
<protein>
    <recommendedName>
        <fullName evidence="4 5">Large ribosomal subunit protein uL10</fullName>
    </recommendedName>
</protein>
<keyword evidence="2 5" id="KW-0689">Ribosomal protein</keyword>
<comment type="function">
    <text evidence="5">Forms part of the ribosomal stalk, playing a central role in the interaction of the ribosome with GTP-bound translation factors.</text>
</comment>
<keyword evidence="5" id="KW-0699">rRNA-binding</keyword>
<dbReference type="Proteomes" id="UP000184442">
    <property type="component" value="Unassembled WGS sequence"/>
</dbReference>
<keyword evidence="3 5" id="KW-0687">Ribonucleoprotein</keyword>
<dbReference type="GO" id="GO:0015934">
    <property type="term" value="C:large ribosomal subunit"/>
    <property type="evidence" value="ECO:0007669"/>
    <property type="project" value="InterPro"/>
</dbReference>
<dbReference type="NCBIfam" id="NF000955">
    <property type="entry name" value="PRK00099.1-1"/>
    <property type="match status" value="1"/>
</dbReference>
<comment type="similarity">
    <text evidence="1 5">Belongs to the universal ribosomal protein uL10 family.</text>
</comment>
<dbReference type="PANTHER" id="PTHR11560">
    <property type="entry name" value="39S RIBOSOMAL PROTEIN L10, MITOCHONDRIAL"/>
    <property type="match status" value="1"/>
</dbReference>
<dbReference type="Pfam" id="PF00466">
    <property type="entry name" value="Ribosomal_L10"/>
    <property type="match status" value="1"/>
</dbReference>
<dbReference type="GO" id="GO:0070180">
    <property type="term" value="F:large ribosomal subunit rRNA binding"/>
    <property type="evidence" value="ECO:0007669"/>
    <property type="project" value="UniProtKB-UniRule"/>
</dbReference>